<dbReference type="InterPro" id="IPR005467">
    <property type="entry name" value="His_kinase_dom"/>
</dbReference>
<name>A0A1D3L5Q7_9EURY</name>
<dbReference type="CDD" id="cd00130">
    <property type="entry name" value="PAS"/>
    <property type="match status" value="2"/>
</dbReference>
<dbReference type="InterPro" id="IPR000014">
    <property type="entry name" value="PAS"/>
</dbReference>
<dbReference type="Proteomes" id="UP000094707">
    <property type="component" value="Chromosome I"/>
</dbReference>
<dbReference type="Gene3D" id="3.30.450.40">
    <property type="match status" value="1"/>
</dbReference>
<protein>
    <submittedName>
        <fullName evidence="6">PAS domain S-box</fullName>
    </submittedName>
</protein>
<proteinExistence type="predicted"/>
<dbReference type="PROSITE" id="PS50109">
    <property type="entry name" value="HIS_KIN"/>
    <property type="match status" value="1"/>
</dbReference>
<feature type="transmembrane region" description="Helical" evidence="2">
    <location>
        <begin position="14"/>
        <end position="33"/>
    </location>
</feature>
<keyword evidence="2" id="KW-1133">Transmembrane helix</keyword>
<gene>
    <name evidence="6" type="ORF">MCBB_2353</name>
</gene>
<accession>A0A1D3L5Q7</accession>
<dbReference type="OrthoDB" id="8127at2157"/>
<dbReference type="SUPFAM" id="SSF55785">
    <property type="entry name" value="PYP-like sensor domain (PAS domain)"/>
    <property type="match status" value="2"/>
</dbReference>
<dbReference type="InterPro" id="IPR011495">
    <property type="entry name" value="Sig_transdc_His_kin_sub2_dim/P"/>
</dbReference>
<feature type="transmembrane region" description="Helical" evidence="2">
    <location>
        <begin position="87"/>
        <end position="105"/>
    </location>
</feature>
<evidence type="ECO:0000256" key="2">
    <source>
        <dbReference type="SAM" id="Phobius"/>
    </source>
</evidence>
<dbReference type="Pfam" id="PF02518">
    <property type="entry name" value="HATPase_c"/>
    <property type="match status" value="1"/>
</dbReference>
<dbReference type="InterPro" id="IPR001610">
    <property type="entry name" value="PAC"/>
</dbReference>
<dbReference type="Gene3D" id="3.30.450.20">
    <property type="entry name" value="PAS domain"/>
    <property type="match status" value="2"/>
</dbReference>
<keyword evidence="1" id="KW-0175">Coiled coil</keyword>
<feature type="transmembrane region" description="Helical" evidence="2">
    <location>
        <begin position="60"/>
        <end position="81"/>
    </location>
</feature>
<dbReference type="Gene3D" id="3.30.565.10">
    <property type="entry name" value="Histidine kinase-like ATPase, C-terminal domain"/>
    <property type="match status" value="1"/>
</dbReference>
<evidence type="ECO:0000256" key="1">
    <source>
        <dbReference type="SAM" id="Coils"/>
    </source>
</evidence>
<dbReference type="SMART" id="SM00065">
    <property type="entry name" value="GAF"/>
    <property type="match status" value="1"/>
</dbReference>
<feature type="coiled-coil region" evidence="1">
    <location>
        <begin position="406"/>
        <end position="433"/>
    </location>
</feature>
<dbReference type="Pfam" id="PF07568">
    <property type="entry name" value="HisKA_2"/>
    <property type="match status" value="1"/>
</dbReference>
<dbReference type="KEGG" id="mcub:MCBB_2353"/>
<evidence type="ECO:0000259" key="3">
    <source>
        <dbReference type="PROSITE" id="PS50109"/>
    </source>
</evidence>
<dbReference type="EMBL" id="LT607756">
    <property type="protein sequence ID" value="SCG86889.1"/>
    <property type="molecule type" value="Genomic_DNA"/>
</dbReference>
<dbReference type="InterPro" id="IPR036890">
    <property type="entry name" value="HATPase_C_sf"/>
</dbReference>
<organism evidence="6 7">
    <name type="scientific">Methanobacterium congolense</name>
    <dbReference type="NCBI Taxonomy" id="118062"/>
    <lineage>
        <taxon>Archaea</taxon>
        <taxon>Methanobacteriati</taxon>
        <taxon>Methanobacteriota</taxon>
        <taxon>Methanomada group</taxon>
        <taxon>Methanobacteria</taxon>
        <taxon>Methanobacteriales</taxon>
        <taxon>Methanobacteriaceae</taxon>
        <taxon>Methanobacterium</taxon>
    </lineage>
</organism>
<reference evidence="6 7" key="1">
    <citation type="submission" date="2016-08" db="EMBL/GenBank/DDBJ databases">
        <authorList>
            <person name="Seilhamer J.J."/>
        </authorList>
    </citation>
    <scope>NUCLEOTIDE SEQUENCE [LARGE SCALE GENOMIC DNA]</scope>
    <source>
        <strain evidence="6">Buetzberg</strain>
    </source>
</reference>
<dbReference type="GeneID" id="30413187"/>
<dbReference type="SUPFAM" id="SSF55781">
    <property type="entry name" value="GAF domain-like"/>
    <property type="match status" value="1"/>
</dbReference>
<sequence length="756" mass="86807">MKLDLNSGSEAKKIGFIGLLLMVSSILICYFHLRGMGHVFTHLFYLPTIIACIWWKRKGLVVPCTLALLLLLSNLIMPFSDFNLTEYLVRGSIFIIVGLVTALLTERFQETERQLSTLMSNLPGMAYRCMNDDDWTMKFVSEGCYELTGYTSHDFIENLKLSYASIIRPEDLEKVWNGVQRGLTLHKPFKISYRITTANFEEKHVWEQGQGICSDDGELMFIEGFITDITNLKNVEKEVKHLNSILKAIRNVNQLIVKEKDRDELFKRACDILREIRDFKLVWIGLVNENNFNISPAASSGIEESYLDSIKITWDDSPEGKGPSGMAIKNQKPYIMRNLVEDPTFKPWKAEAIKRGFSSSIAFPLMYGEKVYGSLAIYSEDFDAFNSAETSLLLELAEDIGFAIHNLDVESKQKEMEEELRASEEKYRTLFGNAEDAILIINDNRLVDCNSKTLEMYGAKRSEILGETPYDLFYPHSNEKTQRKALKYLNNALDGVPQVFEWKLRRKDGELFYGEIKLNNLNLKGSTYLMAMIRDITERKIAEDKIKASLHEKEVLLREIHHRVKNNLQIISSLLNLQSRGIDNEEVQEVFKESQARVKSMAMVHEKLYQSQNLSRIQFKDYILSLVNNLLQTYLRDPSGIQLKTDIDDVYIDINTAVPSGLIINEIISNSLKYAFDDDRGEIKISLRKDDDEMVLKISDNGKGFSKDFDFRTTETLGLQLVNSLVQQLDGKIEIDNTNGVGFKITFRELEYENRN</sequence>
<dbReference type="InterPro" id="IPR003018">
    <property type="entry name" value="GAF"/>
</dbReference>
<dbReference type="PROSITE" id="PS50113">
    <property type="entry name" value="PAC"/>
    <property type="match status" value="1"/>
</dbReference>
<dbReference type="Pfam" id="PF08447">
    <property type="entry name" value="PAS_3"/>
    <property type="match status" value="1"/>
</dbReference>
<dbReference type="Pfam" id="PF13426">
    <property type="entry name" value="PAS_9"/>
    <property type="match status" value="1"/>
</dbReference>
<dbReference type="PANTHER" id="PTHR43065">
    <property type="entry name" value="SENSOR HISTIDINE KINASE"/>
    <property type="match status" value="1"/>
</dbReference>
<feature type="domain" description="PAC" evidence="5">
    <location>
        <begin position="498"/>
        <end position="548"/>
    </location>
</feature>
<dbReference type="InterPro" id="IPR013655">
    <property type="entry name" value="PAS_fold_3"/>
</dbReference>
<dbReference type="NCBIfam" id="TIGR00229">
    <property type="entry name" value="sensory_box"/>
    <property type="match status" value="2"/>
</dbReference>
<keyword evidence="2" id="KW-0812">Transmembrane</keyword>
<evidence type="ECO:0000259" key="4">
    <source>
        <dbReference type="PROSITE" id="PS50112"/>
    </source>
</evidence>
<dbReference type="InterPro" id="IPR029016">
    <property type="entry name" value="GAF-like_dom_sf"/>
</dbReference>
<evidence type="ECO:0000313" key="7">
    <source>
        <dbReference type="Proteomes" id="UP000094707"/>
    </source>
</evidence>
<feature type="domain" description="PAS" evidence="4">
    <location>
        <begin position="423"/>
        <end position="496"/>
    </location>
</feature>
<dbReference type="SMART" id="SM00086">
    <property type="entry name" value="PAC"/>
    <property type="match status" value="2"/>
</dbReference>
<evidence type="ECO:0000313" key="6">
    <source>
        <dbReference type="EMBL" id="SCG86889.1"/>
    </source>
</evidence>
<dbReference type="InterPro" id="IPR035965">
    <property type="entry name" value="PAS-like_dom_sf"/>
</dbReference>
<dbReference type="AlphaFoldDB" id="A0A1D3L5Q7"/>
<dbReference type="STRING" id="118062.MCBB_2353"/>
<dbReference type="SMART" id="SM00091">
    <property type="entry name" value="PAS"/>
    <property type="match status" value="2"/>
</dbReference>
<dbReference type="SMART" id="SM00387">
    <property type="entry name" value="HATPase_c"/>
    <property type="match status" value="1"/>
</dbReference>
<dbReference type="RefSeq" id="WP_071907909.1">
    <property type="nucleotide sequence ID" value="NZ_LT607756.1"/>
</dbReference>
<keyword evidence="2" id="KW-0472">Membrane</keyword>
<dbReference type="InterPro" id="IPR003594">
    <property type="entry name" value="HATPase_dom"/>
</dbReference>
<dbReference type="PROSITE" id="PS50112">
    <property type="entry name" value="PAS"/>
    <property type="match status" value="2"/>
</dbReference>
<dbReference type="Pfam" id="PF13185">
    <property type="entry name" value="GAF_2"/>
    <property type="match status" value="1"/>
</dbReference>
<dbReference type="PANTHER" id="PTHR43065:SF23">
    <property type="entry name" value="SENSOR HISTIDINE KINASE PDTAS"/>
    <property type="match status" value="1"/>
</dbReference>
<dbReference type="SUPFAM" id="SSF55874">
    <property type="entry name" value="ATPase domain of HSP90 chaperone/DNA topoisomerase II/histidine kinase"/>
    <property type="match status" value="1"/>
</dbReference>
<keyword evidence="7" id="KW-1185">Reference proteome</keyword>
<evidence type="ECO:0000259" key="5">
    <source>
        <dbReference type="PROSITE" id="PS50113"/>
    </source>
</evidence>
<dbReference type="InterPro" id="IPR000700">
    <property type="entry name" value="PAS-assoc_C"/>
</dbReference>
<feature type="transmembrane region" description="Helical" evidence="2">
    <location>
        <begin position="39"/>
        <end position="55"/>
    </location>
</feature>
<feature type="domain" description="PAS" evidence="4">
    <location>
        <begin position="111"/>
        <end position="186"/>
    </location>
</feature>
<feature type="domain" description="Histidine kinase" evidence="3">
    <location>
        <begin position="559"/>
        <end position="748"/>
    </location>
</feature>